<keyword evidence="10 12" id="KW-0968">Cytoplasmic vesicle</keyword>
<evidence type="ECO:0000256" key="12">
    <source>
        <dbReference type="RuleBase" id="RU366053"/>
    </source>
</evidence>
<accession>A0A0B0PZY9</accession>
<dbReference type="GO" id="GO:0006890">
    <property type="term" value="P:retrograde vesicle-mediated transport, Golgi to endoplasmic reticulum"/>
    <property type="evidence" value="ECO:0007669"/>
    <property type="project" value="UniProtKB-UniRule"/>
</dbReference>
<evidence type="ECO:0000259" key="13">
    <source>
        <dbReference type="Pfam" id="PF01217"/>
    </source>
</evidence>
<dbReference type="EMBL" id="KN454263">
    <property type="protein sequence ID" value="KHG30094.1"/>
    <property type="molecule type" value="Genomic_DNA"/>
</dbReference>
<evidence type="ECO:0000256" key="6">
    <source>
        <dbReference type="ARBA" id="ARBA00022892"/>
    </source>
</evidence>
<dbReference type="PANTHER" id="PTHR11043:SF30">
    <property type="entry name" value="COATOMER SUBUNIT ZETA"/>
    <property type="match status" value="1"/>
</dbReference>
<evidence type="ECO:0000256" key="2">
    <source>
        <dbReference type="ARBA" id="ARBA00006972"/>
    </source>
</evidence>
<dbReference type="CDD" id="cd14829">
    <property type="entry name" value="Zeta-COP"/>
    <property type="match status" value="1"/>
</dbReference>
<comment type="similarity">
    <text evidence="2 12">Belongs to the adaptor complexes small subunit family.</text>
</comment>
<dbReference type="Pfam" id="PF01217">
    <property type="entry name" value="Clat_adaptor_s"/>
    <property type="match status" value="1"/>
</dbReference>
<dbReference type="GO" id="GO:0000139">
    <property type="term" value="C:Golgi membrane"/>
    <property type="evidence" value="ECO:0007669"/>
    <property type="project" value="UniProtKB-SubCell"/>
</dbReference>
<keyword evidence="4 12" id="KW-0813">Transport</keyword>
<reference evidence="15" key="1">
    <citation type="submission" date="2014-09" db="EMBL/GenBank/DDBJ databases">
        <authorList>
            <person name="Mudge J."/>
            <person name="Ramaraj T."/>
            <person name="Lindquist I.E."/>
            <person name="Bharti A.K."/>
            <person name="Sundararajan A."/>
            <person name="Cameron C.T."/>
            <person name="Woodward J.E."/>
            <person name="May G.D."/>
            <person name="Brubaker C."/>
            <person name="Broadhvest J."/>
            <person name="Wilkins T.A."/>
        </authorList>
    </citation>
    <scope>NUCLEOTIDE SEQUENCE</scope>
    <source>
        <strain evidence="15">cv. AKA8401</strain>
    </source>
</reference>
<keyword evidence="8 12" id="KW-0333">Golgi apparatus</keyword>
<evidence type="ECO:0000256" key="5">
    <source>
        <dbReference type="ARBA" id="ARBA00022490"/>
    </source>
</evidence>
<dbReference type="FunFam" id="3.30.450.60:FF:000014">
    <property type="entry name" value="Coatomer subunit zeta-2"/>
    <property type="match status" value="1"/>
</dbReference>
<evidence type="ECO:0000256" key="10">
    <source>
        <dbReference type="ARBA" id="ARBA00023329"/>
    </source>
</evidence>
<keyword evidence="7 12" id="KW-0653">Protein transport</keyword>
<evidence type="ECO:0000313" key="15">
    <source>
        <dbReference type="Proteomes" id="UP000032142"/>
    </source>
</evidence>
<gene>
    <name evidence="14" type="ORF">F383_14283</name>
</gene>
<dbReference type="InterPro" id="IPR039652">
    <property type="entry name" value="Coatomer_zeta"/>
</dbReference>
<evidence type="ECO:0000256" key="8">
    <source>
        <dbReference type="ARBA" id="ARBA00023034"/>
    </source>
</evidence>
<keyword evidence="5 12" id="KW-0963">Cytoplasm</keyword>
<dbReference type="GO" id="GO:0006891">
    <property type="term" value="P:intra-Golgi vesicle-mediated transport"/>
    <property type="evidence" value="ECO:0007669"/>
    <property type="project" value="TreeGrafter"/>
</dbReference>
<evidence type="ECO:0000256" key="11">
    <source>
        <dbReference type="ARBA" id="ARBA00045555"/>
    </source>
</evidence>
<dbReference type="GO" id="GO:0030126">
    <property type="term" value="C:COPI vesicle coat"/>
    <property type="evidence" value="ECO:0007669"/>
    <property type="project" value="UniProtKB-UniRule"/>
</dbReference>
<evidence type="ECO:0000256" key="9">
    <source>
        <dbReference type="ARBA" id="ARBA00023136"/>
    </source>
</evidence>
<comment type="subunit">
    <text evidence="3 12">Oligomeric complex that consists of at least the alpha, beta, beta', gamma, delta, epsilon and zeta subunits.</text>
</comment>
<dbReference type="GO" id="GO:0006886">
    <property type="term" value="P:intracellular protein transport"/>
    <property type="evidence" value="ECO:0007669"/>
    <property type="project" value="TreeGrafter"/>
</dbReference>
<evidence type="ECO:0000256" key="1">
    <source>
        <dbReference type="ARBA" id="ARBA00004255"/>
    </source>
</evidence>
<evidence type="ECO:0000313" key="14">
    <source>
        <dbReference type="EMBL" id="KHG30094.1"/>
    </source>
</evidence>
<proteinExistence type="inferred from homology"/>
<protein>
    <recommendedName>
        <fullName evidence="12">Coatomer subunit zeta</fullName>
    </recommendedName>
</protein>
<dbReference type="SUPFAM" id="SSF64356">
    <property type="entry name" value="SNARE-like"/>
    <property type="match status" value="1"/>
</dbReference>
<evidence type="ECO:0000256" key="3">
    <source>
        <dbReference type="ARBA" id="ARBA00011775"/>
    </source>
</evidence>
<dbReference type="AlphaFoldDB" id="A0A0B0PZY9"/>
<name>A0A0B0PZY9_GOSAR</name>
<evidence type="ECO:0000256" key="4">
    <source>
        <dbReference type="ARBA" id="ARBA00022448"/>
    </source>
</evidence>
<comment type="function">
    <text evidence="11">The coatomer is a cytosolic protein complex that binds to dilysine motifs and reversibly associates with Golgi non-clathrin-coated vesicles, which further mediate biosynthetic protein transport from the ER, via the Golgi up to the trans Golgi network. Coatomer complex is required for budding from Golgi membranes, and is essential for the retrograde Golgi-to-ER transport of dilysine-tagged proteins. The zeta subunit may be involved in regulating the coat assembly and, hence, the rate of biosynthetic protein transport due to its association-dissociation properties with the coatomer complex.</text>
</comment>
<sequence length="204" mass="22583">MESCPSIKNILLLDSEGNRVAVKYYSDEWPNNSAKEAFEKSLFTKTQKTNARTEAEIAMFESHIIVYKFVQDLHFFVTGAENENELILVTVLQGFFDAVGLLLRGTVDKKEALENLDLILLCLDEIVDGGNAVGTLLPTDEFVPYVKVFRLGWKLSIIILETDANVIAGKVASHNIDAAAPLSEQTISQALATAREHLARSLLK</sequence>
<keyword evidence="9 12" id="KW-0472">Membrane</keyword>
<comment type="subcellular location">
    <subcellularLocation>
        <location evidence="12">Cytoplasm</location>
    </subcellularLocation>
    <subcellularLocation>
        <location evidence="1 12">Golgi apparatus membrane</location>
        <topology evidence="1 12">Peripheral membrane protein</topology>
        <orientation evidence="1 12">Cytoplasmic side</orientation>
    </subcellularLocation>
    <subcellularLocation>
        <location evidence="12">Cytoplasmic vesicle</location>
        <location evidence="12">COPI-coated vesicle membrane</location>
        <topology evidence="12">Peripheral membrane protein</topology>
        <orientation evidence="12">Cytoplasmic side</orientation>
    </subcellularLocation>
</comment>
<evidence type="ECO:0000256" key="7">
    <source>
        <dbReference type="ARBA" id="ARBA00022927"/>
    </source>
</evidence>
<organism evidence="14 15">
    <name type="scientific">Gossypium arboreum</name>
    <name type="common">Tree cotton</name>
    <name type="synonym">Gossypium nanking</name>
    <dbReference type="NCBI Taxonomy" id="29729"/>
    <lineage>
        <taxon>Eukaryota</taxon>
        <taxon>Viridiplantae</taxon>
        <taxon>Streptophyta</taxon>
        <taxon>Embryophyta</taxon>
        <taxon>Tracheophyta</taxon>
        <taxon>Spermatophyta</taxon>
        <taxon>Magnoliopsida</taxon>
        <taxon>eudicotyledons</taxon>
        <taxon>Gunneridae</taxon>
        <taxon>Pentapetalae</taxon>
        <taxon>rosids</taxon>
        <taxon>malvids</taxon>
        <taxon>Malvales</taxon>
        <taxon>Malvaceae</taxon>
        <taxon>Malvoideae</taxon>
        <taxon>Gossypium</taxon>
    </lineage>
</organism>
<dbReference type="InterPro" id="IPR011012">
    <property type="entry name" value="Longin-like_dom_sf"/>
</dbReference>
<keyword evidence="6 12" id="KW-0931">ER-Golgi transport</keyword>
<dbReference type="PANTHER" id="PTHR11043">
    <property type="entry name" value="ZETA-COAT PROTEIN"/>
    <property type="match status" value="1"/>
</dbReference>
<dbReference type="InterPro" id="IPR022775">
    <property type="entry name" value="AP_mu_sigma_su"/>
</dbReference>
<keyword evidence="15" id="KW-1185">Reference proteome</keyword>
<dbReference type="Gene3D" id="3.30.450.60">
    <property type="match status" value="1"/>
</dbReference>
<dbReference type="Proteomes" id="UP000032142">
    <property type="component" value="Unassembled WGS sequence"/>
</dbReference>
<feature type="domain" description="AP complex mu/sigma subunit" evidence="13">
    <location>
        <begin position="7"/>
        <end position="132"/>
    </location>
</feature>